<feature type="domain" description="MOSC" evidence="1">
    <location>
        <begin position="141"/>
        <end position="286"/>
    </location>
</feature>
<evidence type="ECO:0000313" key="3">
    <source>
        <dbReference type="Proteomes" id="UP001596298"/>
    </source>
</evidence>
<dbReference type="RefSeq" id="WP_382400597.1">
    <property type="nucleotide sequence ID" value="NZ_JBHSWH010000001.1"/>
</dbReference>
<organism evidence="2 3">
    <name type="scientific">Flexivirga alba</name>
    <dbReference type="NCBI Taxonomy" id="702742"/>
    <lineage>
        <taxon>Bacteria</taxon>
        <taxon>Bacillati</taxon>
        <taxon>Actinomycetota</taxon>
        <taxon>Actinomycetes</taxon>
        <taxon>Micrococcales</taxon>
        <taxon>Dermacoccaceae</taxon>
        <taxon>Flexivirga</taxon>
    </lineage>
</organism>
<comment type="caution">
    <text evidence="2">The sequence shown here is derived from an EMBL/GenBank/DDBJ whole genome shotgun (WGS) entry which is preliminary data.</text>
</comment>
<gene>
    <name evidence="2" type="ORF">ACFQDH_09275</name>
</gene>
<keyword evidence="3" id="KW-1185">Reference proteome</keyword>
<dbReference type="SUPFAM" id="SSF50800">
    <property type="entry name" value="PK beta-barrel domain-like"/>
    <property type="match status" value="1"/>
</dbReference>
<proteinExistence type="predicted"/>
<dbReference type="EMBL" id="JBHSWH010000001">
    <property type="protein sequence ID" value="MFC6705452.1"/>
    <property type="molecule type" value="Genomic_DNA"/>
</dbReference>
<name>A0ABW2AFB7_9MICO</name>
<dbReference type="PANTHER" id="PTHR14237:SF19">
    <property type="entry name" value="MITOCHONDRIAL AMIDOXIME REDUCING COMPONENT 1"/>
    <property type="match status" value="1"/>
</dbReference>
<dbReference type="Pfam" id="PF03473">
    <property type="entry name" value="MOSC"/>
    <property type="match status" value="1"/>
</dbReference>
<evidence type="ECO:0000313" key="2">
    <source>
        <dbReference type="EMBL" id="MFC6705452.1"/>
    </source>
</evidence>
<dbReference type="InterPro" id="IPR011037">
    <property type="entry name" value="Pyrv_Knase-like_insert_dom_sf"/>
</dbReference>
<dbReference type="Pfam" id="PF03476">
    <property type="entry name" value="MOSC_N"/>
    <property type="match status" value="1"/>
</dbReference>
<evidence type="ECO:0000259" key="1">
    <source>
        <dbReference type="PROSITE" id="PS51340"/>
    </source>
</evidence>
<dbReference type="InterPro" id="IPR005303">
    <property type="entry name" value="MOCOS_middle"/>
</dbReference>
<sequence>MARRPSSPPHRPSPADMQVVSVRIHPVKSTAITPVSSAHVGLAGLSGDREWMIIDENAAMVSARELPALFHMHAEPTEDAGSPAVVLSAAGASYTVRADGPDVKATMFTRPPMQVRATSRSASQWLEEVTGRAGLDVVWCSNPAERTLNPEFSRPDDRAAFQDGYPVTIASLASLRQLNEWIEEAGGDAVSIDRFRPNVVIDGEVPFAEDDWATVQIGGVRFRAAKPVDRCVMTLVDPESASLAKGKEPIRTLSKYRTWDGKTWFCHHLIPDTEGEIGIGDLVTATP</sequence>
<accession>A0ABW2AFB7</accession>
<dbReference type="InterPro" id="IPR005302">
    <property type="entry name" value="MoCF_Sase_C"/>
</dbReference>
<dbReference type="PROSITE" id="PS51340">
    <property type="entry name" value="MOSC"/>
    <property type="match status" value="1"/>
</dbReference>
<dbReference type="SUPFAM" id="SSF141673">
    <property type="entry name" value="MOSC N-terminal domain-like"/>
    <property type="match status" value="1"/>
</dbReference>
<protein>
    <submittedName>
        <fullName evidence="2">MOSC domain-containing protein</fullName>
    </submittedName>
</protein>
<dbReference type="Proteomes" id="UP001596298">
    <property type="component" value="Unassembled WGS sequence"/>
</dbReference>
<dbReference type="PANTHER" id="PTHR14237">
    <property type="entry name" value="MOLYBDOPTERIN COFACTOR SULFURASE MOSC"/>
    <property type="match status" value="1"/>
</dbReference>
<reference evidence="3" key="1">
    <citation type="journal article" date="2019" name="Int. J. Syst. Evol. Microbiol.">
        <title>The Global Catalogue of Microorganisms (GCM) 10K type strain sequencing project: providing services to taxonomists for standard genome sequencing and annotation.</title>
        <authorList>
            <consortium name="The Broad Institute Genomics Platform"/>
            <consortium name="The Broad Institute Genome Sequencing Center for Infectious Disease"/>
            <person name="Wu L."/>
            <person name="Ma J."/>
        </authorList>
    </citation>
    <scope>NUCLEOTIDE SEQUENCE [LARGE SCALE GENOMIC DNA]</scope>
    <source>
        <strain evidence="3">CCUG 58127</strain>
    </source>
</reference>